<dbReference type="InterPro" id="IPR013784">
    <property type="entry name" value="Carb-bd-like_fold"/>
</dbReference>
<dbReference type="SUPFAM" id="SSF49452">
    <property type="entry name" value="Starch-binding domain-like"/>
    <property type="match status" value="1"/>
</dbReference>
<dbReference type="SUPFAM" id="SSF56935">
    <property type="entry name" value="Porins"/>
    <property type="match status" value="1"/>
</dbReference>
<dbReference type="Pfam" id="PF25183">
    <property type="entry name" value="OMP_b-brl_4"/>
    <property type="match status" value="2"/>
</dbReference>
<dbReference type="EMBL" id="CP002395">
    <property type="protein sequence ID" value="ADU12890.1"/>
    <property type="molecule type" value="Genomic_DNA"/>
</dbReference>
<keyword evidence="3" id="KW-1134">Transmembrane beta strand</keyword>
<protein>
    <submittedName>
        <fullName evidence="9">TonB-dependent receptor</fullName>
    </submittedName>
</protein>
<sequence>MLYMSRTRGLSLGVSGLALAAAIVMAAPAFAAESDATLQGRVSAAPAGTVVTATDANTGAKATATVRADGRYVIVGLRPGTYTVTFRAPDGTTRTEQAVLPVGQTIEVDADLATAEAPVQEVTVVASRRNNPRQSEVSTSISRAQIENLPQNGRNFLNFAALAPGVSVSTDPERKTFQAGAVNANQVNVFIDGMSQKNQVLQGGVTGQDASRGNPFPQLAVQEFKVSTQNFKAEYEQAGSAIITAVTKTGGTEFHGTVFGTLQTKSMIGQNYYDTGPKQDFENKEYGFDIGGPVIKNKLHFYMSYEGRKDARPSDSVDMRNNGSLNTLNPTLVTALSNAYNGSYAKNFQQDMVFGKLTWFADDNNTVDLTVTNRKEDDVRNFGGLTAYERGSTLNQEIKAVAVKWRHRAGNLLNDMQLSYQDAQWRQAPLSTNPAITLINGQNINNQLAFFGGTPYSQVKAQESLTLRNDLTLTGIEWYGTHVIKGGFKLANYKYTAEENDRSRNPEYFYDAATYVYGGTNTPVAVKIADGDPRITSNNMQFGAYIQDDWTFDDHWTFNLGVRWDYESNMLNNEYSTPAEIATVMRNTAGFNKAFNPNDYISTGSNRKGFKGALQPRLGFAYDVNADRDLVIFGGYGRYYDRNIYDLAQLETRRAQIHVATIYFPQVAGQANTANWNASYFGNPTALVALAKSLGLKGEVFALNNDAKVPYSDQFNLGVRKRFGEISTSATLSYIKYQNLFNWVLGNRLPDGSWCQFGPQYACQPWGNGLPGYGALIISSNERQARYKALYLTADKPWTPASKYGFSTTLTLTDAEMTGHNDPFIFDYASPSATGWHKAEGVDKWRFVGSGIVSGPWNTRVSAIVTLASGTPYGRVLDTAPALQIQEGYFWPRKTFKQVDLRVSKDFKLWNGQTVTADAQVYNLFDTWNRAYSQWTGGYDNGTGAKEIPDPNAQVGPSRSFQVGLTYKW</sequence>
<dbReference type="Gene3D" id="2.60.40.1120">
    <property type="entry name" value="Carboxypeptidase-like, regulatory domain"/>
    <property type="match status" value="1"/>
</dbReference>
<evidence type="ECO:0000256" key="6">
    <source>
        <dbReference type="ARBA" id="ARBA00023237"/>
    </source>
</evidence>
<dbReference type="InterPro" id="IPR037066">
    <property type="entry name" value="Plug_dom_sf"/>
</dbReference>
<dbReference type="PANTHER" id="PTHR30069:SF46">
    <property type="entry name" value="OAR PROTEIN"/>
    <property type="match status" value="1"/>
</dbReference>
<dbReference type="Gene3D" id="2.40.170.20">
    <property type="entry name" value="TonB-dependent receptor, beta-barrel domain"/>
    <property type="match status" value="1"/>
</dbReference>
<reference evidence="10" key="1">
    <citation type="submission" date="2010-12" db="EMBL/GenBank/DDBJ databases">
        <title>Complete sequence of chromosome 1 of Asticcacaulis excentricus CB 48.</title>
        <authorList>
            <consortium name="US DOE Joint Genome Institute"/>
            <person name="Lucas S."/>
            <person name="Copeland A."/>
            <person name="Lapidus A."/>
            <person name="Cheng J.-F."/>
            <person name="Bruce D."/>
            <person name="Goodwin L."/>
            <person name="Pitluck S."/>
            <person name="Teshima H."/>
            <person name="Davenport K."/>
            <person name="Detter J.C."/>
            <person name="Han C."/>
            <person name="Tapia R."/>
            <person name="Land M."/>
            <person name="Hauser L."/>
            <person name="Jeffries C."/>
            <person name="Kyrpides N."/>
            <person name="Ivanova N."/>
            <person name="Ovchinnikova G."/>
            <person name="Brun Y.V."/>
            <person name="Woyke T."/>
        </authorList>
    </citation>
    <scope>NUCLEOTIDE SEQUENCE [LARGE SCALE GENOMIC DNA]</scope>
    <source>
        <strain evidence="10">ATCC 15261 / DSM 4724 / KCTC 12464 / NCIMB 9791 / VKM B-1370 / CB 48</strain>
    </source>
</reference>
<keyword evidence="6" id="KW-0998">Cell outer membrane</keyword>
<feature type="domain" description="TonB-dependent transporter Oar-like beta-barrel" evidence="8">
    <location>
        <begin position="334"/>
        <end position="857"/>
    </location>
</feature>
<dbReference type="GO" id="GO:0015344">
    <property type="term" value="F:siderophore uptake transmembrane transporter activity"/>
    <property type="evidence" value="ECO:0007669"/>
    <property type="project" value="TreeGrafter"/>
</dbReference>
<gene>
    <name evidence="9" type="ordered locus">Astex_1215</name>
</gene>
<feature type="domain" description="TonB-dependent transporter Oar-like beta-barrel" evidence="8">
    <location>
        <begin position="246"/>
        <end position="315"/>
    </location>
</feature>
<keyword evidence="10" id="KW-1185">Reference proteome</keyword>
<dbReference type="eggNOG" id="COG4771">
    <property type="taxonomic scope" value="Bacteria"/>
</dbReference>
<keyword evidence="7" id="KW-0732">Signal</keyword>
<dbReference type="KEGG" id="aex:Astex_1215"/>
<dbReference type="InterPro" id="IPR039426">
    <property type="entry name" value="TonB-dep_rcpt-like"/>
</dbReference>
<evidence type="ECO:0000256" key="7">
    <source>
        <dbReference type="SAM" id="SignalP"/>
    </source>
</evidence>
<evidence type="ECO:0000259" key="8">
    <source>
        <dbReference type="Pfam" id="PF25183"/>
    </source>
</evidence>
<dbReference type="Pfam" id="PF13620">
    <property type="entry name" value="CarboxypepD_reg"/>
    <property type="match status" value="1"/>
</dbReference>
<evidence type="ECO:0000256" key="5">
    <source>
        <dbReference type="ARBA" id="ARBA00023136"/>
    </source>
</evidence>
<dbReference type="Proteomes" id="UP000001492">
    <property type="component" value="Chromosome 1"/>
</dbReference>
<feature type="chain" id="PRO_5003230605" evidence="7">
    <location>
        <begin position="32"/>
        <end position="969"/>
    </location>
</feature>
<dbReference type="AlphaFoldDB" id="E8RN57"/>
<dbReference type="InterPro" id="IPR036942">
    <property type="entry name" value="Beta-barrel_TonB_sf"/>
</dbReference>
<dbReference type="GO" id="GO:0009279">
    <property type="term" value="C:cell outer membrane"/>
    <property type="evidence" value="ECO:0007669"/>
    <property type="project" value="UniProtKB-SubCell"/>
</dbReference>
<name>E8RN57_ASTEC</name>
<accession>E8RN57</accession>
<evidence type="ECO:0000256" key="4">
    <source>
        <dbReference type="ARBA" id="ARBA00022692"/>
    </source>
</evidence>
<proteinExistence type="predicted"/>
<dbReference type="InterPro" id="IPR057601">
    <property type="entry name" value="Oar-like_b-barrel"/>
</dbReference>
<keyword evidence="4" id="KW-0812">Transmembrane</keyword>
<dbReference type="HOGENOM" id="CLU_011802_0_0_5"/>
<dbReference type="GO" id="GO:0030246">
    <property type="term" value="F:carbohydrate binding"/>
    <property type="evidence" value="ECO:0007669"/>
    <property type="project" value="InterPro"/>
</dbReference>
<evidence type="ECO:0000313" key="10">
    <source>
        <dbReference type="Proteomes" id="UP000001492"/>
    </source>
</evidence>
<feature type="signal peptide" evidence="7">
    <location>
        <begin position="1"/>
        <end position="31"/>
    </location>
</feature>
<dbReference type="GO" id="GO:0044718">
    <property type="term" value="P:siderophore transmembrane transport"/>
    <property type="evidence" value="ECO:0007669"/>
    <property type="project" value="TreeGrafter"/>
</dbReference>
<dbReference type="STRING" id="573065.Astex_1215"/>
<keyword evidence="5" id="KW-0472">Membrane</keyword>
<evidence type="ECO:0000256" key="2">
    <source>
        <dbReference type="ARBA" id="ARBA00022448"/>
    </source>
</evidence>
<dbReference type="OrthoDB" id="9768147at2"/>
<evidence type="ECO:0000313" key="9">
    <source>
        <dbReference type="EMBL" id="ADU12890.1"/>
    </source>
</evidence>
<organism evidence="9 10">
    <name type="scientific">Asticcacaulis excentricus (strain ATCC 15261 / DSM 4724 / KCTC 12464 / NCIMB 9791 / VKM B-1370 / CB 48)</name>
    <dbReference type="NCBI Taxonomy" id="573065"/>
    <lineage>
        <taxon>Bacteria</taxon>
        <taxon>Pseudomonadati</taxon>
        <taxon>Pseudomonadota</taxon>
        <taxon>Alphaproteobacteria</taxon>
        <taxon>Caulobacterales</taxon>
        <taxon>Caulobacteraceae</taxon>
        <taxon>Asticcacaulis</taxon>
    </lineage>
</organism>
<keyword evidence="9" id="KW-0675">Receptor</keyword>
<evidence type="ECO:0000256" key="3">
    <source>
        <dbReference type="ARBA" id="ARBA00022452"/>
    </source>
</evidence>
<evidence type="ECO:0000256" key="1">
    <source>
        <dbReference type="ARBA" id="ARBA00004571"/>
    </source>
</evidence>
<keyword evidence="2" id="KW-0813">Transport</keyword>
<dbReference type="PANTHER" id="PTHR30069">
    <property type="entry name" value="TONB-DEPENDENT OUTER MEMBRANE RECEPTOR"/>
    <property type="match status" value="1"/>
</dbReference>
<comment type="subcellular location">
    <subcellularLocation>
        <location evidence="1">Cell outer membrane</location>
        <topology evidence="1">Multi-pass membrane protein</topology>
    </subcellularLocation>
</comment>
<dbReference type="Gene3D" id="2.170.130.10">
    <property type="entry name" value="TonB-dependent receptor, plug domain"/>
    <property type="match status" value="1"/>
</dbReference>